<dbReference type="STRING" id="526218.Sterm_3354"/>
<accession>D1AQD4</accession>
<dbReference type="EMBL" id="CP001739">
    <property type="protein sequence ID" value="ACZ10194.1"/>
    <property type="molecule type" value="Genomic_DNA"/>
</dbReference>
<dbReference type="HOGENOM" id="CLU_229799_0_0_0"/>
<dbReference type="Pfam" id="PF03797">
    <property type="entry name" value="Autotransporter"/>
    <property type="match status" value="1"/>
</dbReference>
<protein>
    <submittedName>
        <fullName evidence="2">Outer membrane autotransporter barrel domain protein</fullName>
    </submittedName>
</protein>
<dbReference type="InterPro" id="IPR005546">
    <property type="entry name" value="Autotransporte_beta"/>
</dbReference>
<dbReference type="eggNOG" id="COG2911">
    <property type="taxonomic scope" value="Bacteria"/>
</dbReference>
<evidence type="ECO:0000313" key="2">
    <source>
        <dbReference type="EMBL" id="ACZ10194.1"/>
    </source>
</evidence>
<dbReference type="InterPro" id="IPR058034">
    <property type="entry name" value="BigA_beta"/>
</dbReference>
<gene>
    <name evidence="2" type="ordered locus">Sterm_3354</name>
</gene>
<reference evidence="3" key="1">
    <citation type="submission" date="2009-09" db="EMBL/GenBank/DDBJ databases">
        <title>The complete chromosome of Sebaldella termitidis ATCC 33386.</title>
        <authorList>
            <consortium name="US DOE Joint Genome Institute (JGI-PGF)"/>
            <person name="Lucas S."/>
            <person name="Copeland A."/>
            <person name="Lapidus A."/>
            <person name="Glavina del Rio T."/>
            <person name="Dalin E."/>
            <person name="Tice H."/>
            <person name="Bruce D."/>
            <person name="Goodwin L."/>
            <person name="Pitluck S."/>
            <person name="Kyrpides N."/>
            <person name="Mavromatis K."/>
            <person name="Ivanova N."/>
            <person name="Mikhailova N."/>
            <person name="Sims D."/>
            <person name="Meincke L."/>
            <person name="Brettin T."/>
            <person name="Detter J.C."/>
            <person name="Han C."/>
            <person name="Larimer F."/>
            <person name="Land M."/>
            <person name="Hauser L."/>
            <person name="Markowitz V."/>
            <person name="Cheng J.F."/>
            <person name="Hugenholtz P."/>
            <person name="Woyke T."/>
            <person name="Wu D."/>
            <person name="Eisen J.A."/>
        </authorList>
    </citation>
    <scope>NUCLEOTIDE SEQUENCE [LARGE SCALE GENOMIC DNA]</scope>
    <source>
        <strain evidence="3">ATCC 33386 / NCTC 11300</strain>
    </source>
</reference>
<evidence type="ECO:0000259" key="1">
    <source>
        <dbReference type="PROSITE" id="PS51208"/>
    </source>
</evidence>
<name>D1AQD4_SEBTE</name>
<organism evidence="2 3">
    <name type="scientific">Sebaldella termitidis (strain ATCC 33386 / NCTC 11300)</name>
    <dbReference type="NCBI Taxonomy" id="526218"/>
    <lineage>
        <taxon>Bacteria</taxon>
        <taxon>Fusobacteriati</taxon>
        <taxon>Fusobacteriota</taxon>
        <taxon>Fusobacteriia</taxon>
        <taxon>Fusobacteriales</taxon>
        <taxon>Leptotrichiaceae</taxon>
        <taxon>Sebaldella</taxon>
    </lineage>
</organism>
<dbReference type="Gene3D" id="2.40.128.130">
    <property type="entry name" value="Autotransporter beta-domain"/>
    <property type="match status" value="1"/>
</dbReference>
<dbReference type="KEGG" id="str:Sterm_3354"/>
<sequence length="2216" mass="234524">MLGNKRMCMFLALGSIASIYADNNNNISKSKYERLYNNITKNMGSKTADENYRLLEKILNKRNKELNDLYMQSDYIVKPEYLEWQIFFSGFYNSNHRGGSKETVSSLEKGTAKSVDLGMYIPVKGITREDIKLNISSVDAPTVNVNMSPVAAPQITAPVFTVGDFSFPAAPNVVVPYFGVQNSYQGKSIGGITTLVRYNTSGNRAYENLNVESPTGTTLNMDGTTNNISVTGAASYNNGSYTGTTAASYTHTGYSTGFAVHNISNNGNFEVKGNWDLIMTNGASYNNWGFLSYRPYYATSDSRLVFSGNLNLQADDTTSSFSSTGLVGLSLNLTNSNPNSGAKAVLENTGTITIKNGTQSGQSGIAMQLDRGTASSSMAGELINSGNIIIELNTGNVSGSTGGVGVFVAVDPYTRPILIKPGNISVTGEGNRAVEIGASVYGSNDYVNSTIEIDGSNGKIILEGTKNVGLYVQRGLSTTGNNILDNVKNMDIYINGTNTPAVSRETQSATLKTMDMILNDTVIKKVEFGADSKQSSIVKVSYGKVTLDSSLINSIVPINAGTQNSIVSGSYGTVIKNYMPITINPGAIAMTGIITNGTFENYGDIVNNSSSFTTQWGSNYGSLGLVVSGMVAGEYGLNKGNIEMNGNYATAVYNNGLSLTSENSYIEVNGKQPTAVYSGSGSLYVNGAYQNTSSETNITTDRLEVNGDGGAALFSKGGNITLQSQTPGQAMELTVNGKDSFAFFFQKDNYTTLTGKTVINGDVNANLKNGAIGYYYEGSGISNTVDLQGYVNSVTDASNGKLTINTDSDSFNIAVKNAKVNLSDLKDLSGNSSIEFIGSGKSKLTSSLLVIDTDSNIDKNNNTGDKTYRNTEIGKSGVSVNQGVTISGTEDNLVAIGQSYKANEYNRINSENNGIITLSGNKSIGIYTQRAGQTNTGALNLNGESSIGMYTTAGTVRNSSEINIGNNGVGIYAETYPEPNDYTTSYASFDVYNSGKITASSGKKAIGIYVNENSSGGYYGQGTLYLEDGSDIDVSASKGGVGIYSNKSYVSGNGLNKITAGENGTGIYIKDNTVSLSNLELNLKGDNSVGIYTDGTSSFSGTGTVNVDGKGIVIFNVAGSGYFNQSFSVNSTVDSQYIVQNIKDRTMFYDSYASLGAGGTFTSGINSAVLLGSNSYLDAAGDNMVGIALTGAYSGGLPVTINGEAVNHEATNKGVINFGGSKSTAIYVTNGAKAKNEGSVYMGNSSVGLYGSGAGTSIENSGYIGIGAGSSGLYIKDGSAVSNSGVINSTGEKAVGIYIDGTADITGENNGTIKLTGDKSVGVYITSGGIKTFNNNNSVELGGSVSAADPSIGIFNNNSQGTVNNSTDMILGEKSIGIYNKGGIINHTAGDIKIAPAGTGIYMNAGNLNLTGGKLLLSGEKTVGIYATNGAVTDNNAEISVSSGSYGAVLSGNAVYTGRNISHLEDTGVLIYSDGKTTVINETGADLNMSGSDSIGFYMINGGDITNKAAINGDNGTANMGIYNKEGSINNSGDIKIGNSVITDPDNPFANKYAVGVYGENVQNMQNSGNISIGSDAVGFYSINNINESLNTGNITSVSEKAVGIYIEQGAVRNEGNITLSGDGSIGIAGTRNTEITNAGIITMNGNDSMGIYANANSKVINESTGKIYINGNNSTGIQLSGGSILENHGLIEIASGTIGSVQVVTGEAAYTPPSIINAGIIKVDEKFELNGFDLIIKPDPSSFRVPTAEEVALNGYSPEDINGGFLLSNSVSIVAPGFNFGDNVAKIDPLFTQGTNARVYKFENVFDPTTPGGGQNTGEVSVKSTSVTFDAIPVTNAQGKIDIWMEKINYDNFTQGAWYDGFAKNIENKYLNAQGDALKIYDRLDLIKDENTLRDSLEQLSGSMYANINQREQDIYGVLNNALFTLQNSENNTKENVKINVIAGKGSTKEDTSGVESYDYNTVGVLALREVERTYRHTFGYSLGYTRTDFQMKNTDNEDQADTIQLGLHNKYTVNGWNFRNDLLGRVSFHTNDRSITWYDKTKSDMKSDYNVYGLSSLNEIGKDFEIGRNVKMVPYTGLELGYMTHESFEESGAAESLKVESNDAYSIKPSIGVRLEAEKRLGSESNWKIKGNIGAGYEYELGNMNRQEEAGLSAIEEGHHKLAQTAEDKGRLKTNGIIGVELKDRYGIFLTGEYGIGNEKKEDYKVGVSFKASF</sequence>
<feature type="domain" description="Autotransporter" evidence="1">
    <location>
        <begin position="1931"/>
        <end position="2216"/>
    </location>
</feature>
<dbReference type="RefSeq" id="WP_012862776.1">
    <property type="nucleotide sequence ID" value="NC_013517.1"/>
</dbReference>
<reference evidence="2 3" key="2">
    <citation type="journal article" date="2010" name="Stand. Genomic Sci.">
        <title>Complete genome sequence of Sebaldella termitidis type strain (NCTC 11300).</title>
        <authorList>
            <person name="Harmon-Smith M."/>
            <person name="Celia L."/>
            <person name="Chertkov O."/>
            <person name="Lapidus A."/>
            <person name="Copeland A."/>
            <person name="Glavina Del Rio T."/>
            <person name="Nolan M."/>
            <person name="Lucas S."/>
            <person name="Tice H."/>
            <person name="Cheng J.F."/>
            <person name="Han C."/>
            <person name="Detter J.C."/>
            <person name="Bruce D."/>
            <person name="Goodwin L."/>
            <person name="Pitluck S."/>
            <person name="Pati A."/>
            <person name="Liolios K."/>
            <person name="Ivanova N."/>
            <person name="Mavromatis K."/>
            <person name="Mikhailova N."/>
            <person name="Chen A."/>
            <person name="Palaniappan K."/>
            <person name="Land M."/>
            <person name="Hauser L."/>
            <person name="Chang Y.J."/>
            <person name="Jeffries C.D."/>
            <person name="Brettin T."/>
            <person name="Goker M."/>
            <person name="Beck B."/>
            <person name="Bristow J."/>
            <person name="Eisen J.A."/>
            <person name="Markowitz V."/>
            <person name="Hugenholtz P."/>
            <person name="Kyrpides N.C."/>
            <person name="Klenk H.P."/>
            <person name="Chen F."/>
        </authorList>
    </citation>
    <scope>NUCLEOTIDE SEQUENCE [LARGE SCALE GENOMIC DNA]</scope>
    <source>
        <strain evidence="3">ATCC 33386 / NCTC 11300</strain>
    </source>
</reference>
<dbReference type="InterPro" id="IPR036709">
    <property type="entry name" value="Autotransporte_beta_dom_sf"/>
</dbReference>
<dbReference type="Proteomes" id="UP000000845">
    <property type="component" value="Chromosome"/>
</dbReference>
<dbReference type="SUPFAM" id="SSF103515">
    <property type="entry name" value="Autotransporter"/>
    <property type="match status" value="1"/>
</dbReference>
<dbReference type="SMART" id="SM00869">
    <property type="entry name" value="Autotransporter"/>
    <property type="match status" value="1"/>
</dbReference>
<proteinExistence type="predicted"/>
<dbReference type="eggNOG" id="COG4625">
    <property type="taxonomic scope" value="Bacteria"/>
</dbReference>
<evidence type="ECO:0000313" key="3">
    <source>
        <dbReference type="Proteomes" id="UP000000845"/>
    </source>
</evidence>
<dbReference type="PROSITE" id="PS51208">
    <property type="entry name" value="AUTOTRANSPORTER"/>
    <property type="match status" value="1"/>
</dbReference>
<dbReference type="Pfam" id="PF25783">
    <property type="entry name" value="BigA_beta"/>
    <property type="match status" value="1"/>
</dbReference>
<keyword evidence="3" id="KW-1185">Reference proteome</keyword>